<dbReference type="Pfam" id="PF00106">
    <property type="entry name" value="adh_short"/>
    <property type="match status" value="1"/>
</dbReference>
<dbReference type="Proteomes" id="UP000429229">
    <property type="component" value="Unassembled WGS sequence"/>
</dbReference>
<dbReference type="InterPro" id="IPR036291">
    <property type="entry name" value="NAD(P)-bd_dom_sf"/>
</dbReference>
<protein>
    <submittedName>
        <fullName evidence="1">SDR family NAD(P)-dependent oxidoreductase</fullName>
    </submittedName>
</protein>
<dbReference type="GO" id="GO:0016616">
    <property type="term" value="F:oxidoreductase activity, acting on the CH-OH group of donors, NAD or NADP as acceptor"/>
    <property type="evidence" value="ECO:0007669"/>
    <property type="project" value="TreeGrafter"/>
</dbReference>
<dbReference type="RefSeq" id="WP_160617627.1">
    <property type="nucleotide sequence ID" value="NZ_WTYR01000001.1"/>
</dbReference>
<evidence type="ECO:0000313" key="1">
    <source>
        <dbReference type="EMBL" id="MXP11058.1"/>
    </source>
</evidence>
<dbReference type="EMBL" id="WTYR01000001">
    <property type="protein sequence ID" value="MXP11058.1"/>
    <property type="molecule type" value="Genomic_DNA"/>
</dbReference>
<name>A0A6I4U506_9SPHN</name>
<dbReference type="InterPro" id="IPR002347">
    <property type="entry name" value="SDR_fam"/>
</dbReference>
<sequence>MPKRNQPKTIAIIGASRGLGLGLAKEFAERGWSVLATERSEGDDLHALADEQEAIEIAMVDVTDPTTFDNVCGRLDDGSVDAVIVNAGISGAKHQSSVEATADEVAHVMMTNAYGPIHLGKKLLPKLKDGGTLAFMSSLMGSIADSSGGYELYRTSKAAQNMLAKGVAEQDAGSRDIEVLSLHPGWVKTDMGGPNAKLTVEESVTGMADVIEASGQCGYRFVDYSGEEIPF</sequence>
<dbReference type="AlphaFoldDB" id="A0A6I4U506"/>
<gene>
    <name evidence="1" type="ORF">GRI68_12795</name>
</gene>
<accession>A0A6I4U506</accession>
<reference evidence="1 2" key="1">
    <citation type="submission" date="2019-12" db="EMBL/GenBank/DDBJ databases">
        <title>Genomic-based taxomic classification of the family Erythrobacteraceae.</title>
        <authorList>
            <person name="Xu L."/>
        </authorList>
    </citation>
    <scope>NUCLEOTIDE SEQUENCE [LARGE SCALE GENOMIC DNA]</scope>
    <source>
        <strain evidence="1 2">LMG 29519</strain>
    </source>
</reference>
<dbReference type="OrthoDB" id="9785826at2"/>
<dbReference type="PRINTS" id="PR00081">
    <property type="entry name" value="GDHRDH"/>
</dbReference>
<dbReference type="PANTHER" id="PTHR45458">
    <property type="entry name" value="SHORT-CHAIN DEHYDROGENASE/REDUCTASE SDR"/>
    <property type="match status" value="1"/>
</dbReference>
<dbReference type="SUPFAM" id="SSF51735">
    <property type="entry name" value="NAD(P)-binding Rossmann-fold domains"/>
    <property type="match status" value="1"/>
</dbReference>
<comment type="caution">
    <text evidence="1">The sequence shown here is derived from an EMBL/GenBank/DDBJ whole genome shotgun (WGS) entry which is preliminary data.</text>
</comment>
<organism evidence="1 2">
    <name type="scientific">Alteriqipengyuania halimionae</name>
    <dbReference type="NCBI Taxonomy" id="1926630"/>
    <lineage>
        <taxon>Bacteria</taxon>
        <taxon>Pseudomonadati</taxon>
        <taxon>Pseudomonadota</taxon>
        <taxon>Alphaproteobacteria</taxon>
        <taxon>Sphingomonadales</taxon>
        <taxon>Erythrobacteraceae</taxon>
        <taxon>Alteriqipengyuania</taxon>
    </lineage>
</organism>
<proteinExistence type="predicted"/>
<dbReference type="PANTHER" id="PTHR45458:SF1">
    <property type="entry name" value="SHORT CHAIN DEHYDROGENASE"/>
    <property type="match status" value="1"/>
</dbReference>
<evidence type="ECO:0000313" key="2">
    <source>
        <dbReference type="Proteomes" id="UP000429229"/>
    </source>
</evidence>
<keyword evidence="2" id="KW-1185">Reference proteome</keyword>
<dbReference type="InterPro" id="IPR052184">
    <property type="entry name" value="SDR_enzymes"/>
</dbReference>
<dbReference type="Gene3D" id="3.40.50.720">
    <property type="entry name" value="NAD(P)-binding Rossmann-like Domain"/>
    <property type="match status" value="1"/>
</dbReference>